<comment type="caution">
    <text evidence="3">The sequence shown here is derived from an EMBL/GenBank/DDBJ whole genome shotgun (WGS) entry which is preliminary data.</text>
</comment>
<evidence type="ECO:0000313" key="4">
    <source>
        <dbReference type="Proteomes" id="UP000327039"/>
    </source>
</evidence>
<dbReference type="InterPro" id="IPR005471">
    <property type="entry name" value="Tscrpt_reg_IclR_N"/>
</dbReference>
<dbReference type="Gene3D" id="3.40.50.2300">
    <property type="match status" value="1"/>
</dbReference>
<dbReference type="InterPro" id="IPR001789">
    <property type="entry name" value="Sig_transdc_resp-reg_receiver"/>
</dbReference>
<dbReference type="SUPFAM" id="SSF52172">
    <property type="entry name" value="CheY-like"/>
    <property type="match status" value="1"/>
</dbReference>
<dbReference type="OrthoDB" id="7187989at2"/>
<dbReference type="GO" id="GO:0003677">
    <property type="term" value="F:DNA binding"/>
    <property type="evidence" value="ECO:0007669"/>
    <property type="project" value="InterPro"/>
</dbReference>
<dbReference type="PANTHER" id="PTHR45526">
    <property type="entry name" value="TRANSCRIPTIONAL REGULATORY PROTEIN DPIA"/>
    <property type="match status" value="1"/>
</dbReference>
<accession>A0A5J5ITM9</accession>
<keyword evidence="1" id="KW-0597">Phosphoprotein</keyword>
<evidence type="ECO:0000313" key="3">
    <source>
        <dbReference type="EMBL" id="KAA9087391.1"/>
    </source>
</evidence>
<name>A0A5J5ITM9_9MICO</name>
<gene>
    <name evidence="3" type="ORF">F6B42_08970</name>
</gene>
<dbReference type="Proteomes" id="UP000327039">
    <property type="component" value="Unassembled WGS sequence"/>
</dbReference>
<evidence type="ECO:0000259" key="2">
    <source>
        <dbReference type="PROSITE" id="PS50110"/>
    </source>
</evidence>
<keyword evidence="4" id="KW-1185">Reference proteome</keyword>
<dbReference type="AlphaFoldDB" id="A0A5J5ITM9"/>
<dbReference type="InterPro" id="IPR036388">
    <property type="entry name" value="WH-like_DNA-bd_sf"/>
</dbReference>
<dbReference type="InterPro" id="IPR036390">
    <property type="entry name" value="WH_DNA-bd_sf"/>
</dbReference>
<dbReference type="Pfam" id="PF09339">
    <property type="entry name" value="HTH_IclR"/>
    <property type="match status" value="1"/>
</dbReference>
<reference evidence="4" key="1">
    <citation type="submission" date="2019-09" db="EMBL/GenBank/DDBJ databases">
        <title>Mumia zhuanghuii sp. nov. isolated from the intestinal contents of plateau pika (Ochotona curzoniae) in the Qinghai-Tibet plateau of China.</title>
        <authorList>
            <person name="Tian Z."/>
        </authorList>
    </citation>
    <scope>NUCLEOTIDE SEQUENCE [LARGE SCALE GENOMIC DNA]</scope>
    <source>
        <strain evidence="4">DSM 25564</strain>
    </source>
</reference>
<dbReference type="PANTHER" id="PTHR45526:SF1">
    <property type="entry name" value="TRANSCRIPTIONAL REGULATORY PROTEIN DCUR-RELATED"/>
    <property type="match status" value="1"/>
</dbReference>
<organism evidence="3 4">
    <name type="scientific">Microbacterium radiodurans</name>
    <dbReference type="NCBI Taxonomy" id="661398"/>
    <lineage>
        <taxon>Bacteria</taxon>
        <taxon>Bacillati</taxon>
        <taxon>Actinomycetota</taxon>
        <taxon>Actinomycetes</taxon>
        <taxon>Micrococcales</taxon>
        <taxon>Microbacteriaceae</taxon>
        <taxon>Microbacterium</taxon>
    </lineage>
</organism>
<dbReference type="InterPro" id="IPR011006">
    <property type="entry name" value="CheY-like_superfamily"/>
</dbReference>
<sequence length="232" mass="24220">MRTLVVDDDEAAGRLHAGYVAALEAFTVVARVGTGAAAARLVAAGEVDLLLLDMNLPDFSGVEVLRRLRATSGTQVDVLVISSARDPLTVRQALAGHVVGYLVKPFTKEALLARLADYAAGAAERVAETAVPLGQGEIDGLLRGAAPTGTTAVVAADAPLPKGIASSTLTSVRDALDHREARSVQDVAARSGASRPTARRYLDHLVRTGEVDVSHRFGGRGRPEVLYRLAPG</sequence>
<feature type="modified residue" description="4-aspartylphosphate" evidence="1">
    <location>
        <position position="53"/>
    </location>
</feature>
<dbReference type="GO" id="GO:0000156">
    <property type="term" value="F:phosphorelay response regulator activity"/>
    <property type="evidence" value="ECO:0007669"/>
    <property type="project" value="TreeGrafter"/>
</dbReference>
<dbReference type="PROSITE" id="PS50110">
    <property type="entry name" value="RESPONSE_REGULATORY"/>
    <property type="match status" value="1"/>
</dbReference>
<dbReference type="SUPFAM" id="SSF46785">
    <property type="entry name" value="Winged helix' DNA-binding domain"/>
    <property type="match status" value="1"/>
</dbReference>
<feature type="domain" description="Response regulatory" evidence="2">
    <location>
        <begin position="2"/>
        <end position="119"/>
    </location>
</feature>
<evidence type="ECO:0000256" key="1">
    <source>
        <dbReference type="PROSITE-ProRule" id="PRU00169"/>
    </source>
</evidence>
<dbReference type="GO" id="GO:0006355">
    <property type="term" value="P:regulation of DNA-templated transcription"/>
    <property type="evidence" value="ECO:0007669"/>
    <property type="project" value="InterPro"/>
</dbReference>
<dbReference type="InterPro" id="IPR051271">
    <property type="entry name" value="2C-system_Tx_regulators"/>
</dbReference>
<dbReference type="Gene3D" id="1.10.10.10">
    <property type="entry name" value="Winged helix-like DNA-binding domain superfamily/Winged helix DNA-binding domain"/>
    <property type="match status" value="1"/>
</dbReference>
<proteinExistence type="predicted"/>
<dbReference type="SMART" id="SM00448">
    <property type="entry name" value="REC"/>
    <property type="match status" value="1"/>
</dbReference>
<dbReference type="Pfam" id="PF00072">
    <property type="entry name" value="Response_reg"/>
    <property type="match status" value="1"/>
</dbReference>
<dbReference type="EMBL" id="VYRZ01000002">
    <property type="protein sequence ID" value="KAA9087391.1"/>
    <property type="molecule type" value="Genomic_DNA"/>
</dbReference>
<protein>
    <submittedName>
        <fullName evidence="3">Response regulator</fullName>
    </submittedName>
</protein>